<accession>A0A5B8A063</accession>
<dbReference type="AlphaFoldDB" id="A0A5B8A063"/>
<reference evidence="2 3" key="1">
    <citation type="submission" date="2019-06" db="EMBL/GenBank/DDBJ databases">
        <authorList>
            <person name="Srinivasan S."/>
        </authorList>
    </citation>
    <scope>NUCLEOTIDE SEQUENCE [LARGE SCALE GENOMIC DNA]</scope>
    <source>
        <strain evidence="2 3">17J68-5</strain>
    </source>
</reference>
<dbReference type="RefSeq" id="WP_139515794.1">
    <property type="nucleotide sequence ID" value="NZ_CP040896.1"/>
</dbReference>
<keyword evidence="3" id="KW-1185">Reference proteome</keyword>
<dbReference type="KEGG" id="hyj:FHG12_11125"/>
<keyword evidence="1" id="KW-0812">Transmembrane</keyword>
<gene>
    <name evidence="2" type="ORF">FHG12_11125</name>
</gene>
<evidence type="ECO:0008006" key="4">
    <source>
        <dbReference type="Google" id="ProtNLM"/>
    </source>
</evidence>
<feature type="transmembrane region" description="Helical" evidence="1">
    <location>
        <begin position="84"/>
        <end position="102"/>
    </location>
</feature>
<organism evidence="2 3">
    <name type="scientific">Hymenobacter jejuensis</name>
    <dbReference type="NCBI Taxonomy" id="2502781"/>
    <lineage>
        <taxon>Bacteria</taxon>
        <taxon>Pseudomonadati</taxon>
        <taxon>Bacteroidota</taxon>
        <taxon>Cytophagia</taxon>
        <taxon>Cytophagales</taxon>
        <taxon>Hymenobacteraceae</taxon>
        <taxon>Hymenobacter</taxon>
    </lineage>
</organism>
<keyword evidence="1" id="KW-1133">Transmembrane helix</keyword>
<feature type="transmembrane region" description="Helical" evidence="1">
    <location>
        <begin position="56"/>
        <end position="78"/>
    </location>
</feature>
<dbReference type="EMBL" id="CP040896">
    <property type="protein sequence ID" value="QDA60618.1"/>
    <property type="molecule type" value="Genomic_DNA"/>
</dbReference>
<dbReference type="OrthoDB" id="6400719at2"/>
<feature type="transmembrane region" description="Helical" evidence="1">
    <location>
        <begin position="18"/>
        <end position="36"/>
    </location>
</feature>
<evidence type="ECO:0000313" key="3">
    <source>
        <dbReference type="Proteomes" id="UP000305398"/>
    </source>
</evidence>
<proteinExistence type="predicted"/>
<evidence type="ECO:0000313" key="2">
    <source>
        <dbReference type="EMBL" id="QDA60618.1"/>
    </source>
</evidence>
<sequence length="123" mass="13492">MEPTPTPSSSTASDQGRLLAIVSYLTVVGWLVSYFLNKEERSPLAAFHLRQNALLLLTGFALYVGLQVLMFVPLIGWLISLCMLPLYLVLFAFWLLGLLGAINGQEKPIPILGLKAQSLFASL</sequence>
<keyword evidence="1" id="KW-0472">Membrane</keyword>
<dbReference type="Proteomes" id="UP000305398">
    <property type="component" value="Chromosome"/>
</dbReference>
<protein>
    <recommendedName>
        <fullName evidence="4">DUF4870 domain-containing protein</fullName>
    </recommendedName>
</protein>
<evidence type="ECO:0000256" key="1">
    <source>
        <dbReference type="SAM" id="Phobius"/>
    </source>
</evidence>
<name>A0A5B8A063_9BACT</name>